<evidence type="ECO:0008006" key="4">
    <source>
        <dbReference type="Google" id="ProtNLM"/>
    </source>
</evidence>
<dbReference type="SUPFAM" id="SSF110087">
    <property type="entry name" value="DR1885-like metal-binding protein"/>
    <property type="match status" value="1"/>
</dbReference>
<proteinExistence type="predicted"/>
<dbReference type="InterPro" id="IPR058248">
    <property type="entry name" value="Lxx211020-like"/>
</dbReference>
<dbReference type="AlphaFoldDB" id="A0A285UU16"/>
<dbReference type="Pfam" id="PF04314">
    <property type="entry name" value="PCuAC"/>
    <property type="match status" value="1"/>
</dbReference>
<reference evidence="2 3" key="1">
    <citation type="submission" date="2017-08" db="EMBL/GenBank/DDBJ databases">
        <authorList>
            <person name="de Groot N.N."/>
        </authorList>
    </citation>
    <scope>NUCLEOTIDE SEQUENCE [LARGE SCALE GENOMIC DNA]</scope>
    <source>
        <strain evidence="2 3">JC85</strain>
    </source>
</reference>
<evidence type="ECO:0000313" key="2">
    <source>
        <dbReference type="EMBL" id="SOC45293.1"/>
    </source>
</evidence>
<keyword evidence="1" id="KW-0732">Signal</keyword>
<feature type="chain" id="PRO_5013193851" description="Copper(I)-binding protein" evidence="1">
    <location>
        <begin position="24"/>
        <end position="168"/>
    </location>
</feature>
<dbReference type="Gene3D" id="2.60.40.1890">
    <property type="entry name" value="PCu(A)C copper chaperone"/>
    <property type="match status" value="1"/>
</dbReference>
<keyword evidence="3" id="KW-1185">Reference proteome</keyword>
<evidence type="ECO:0000256" key="1">
    <source>
        <dbReference type="SAM" id="SignalP"/>
    </source>
</evidence>
<feature type="signal peptide" evidence="1">
    <location>
        <begin position="1"/>
        <end position="23"/>
    </location>
</feature>
<dbReference type="OrthoDB" id="9796962at2"/>
<evidence type="ECO:0000313" key="3">
    <source>
        <dbReference type="Proteomes" id="UP000219167"/>
    </source>
</evidence>
<gene>
    <name evidence="2" type="ORF">SAMN05892877_114131</name>
</gene>
<name>A0A285UU16_9HYPH</name>
<dbReference type="EMBL" id="OBQD01000014">
    <property type="protein sequence ID" value="SOC45293.1"/>
    <property type="molecule type" value="Genomic_DNA"/>
</dbReference>
<organism evidence="2 3">
    <name type="scientific">Rhizobium subbaraonis</name>
    <dbReference type="NCBI Taxonomy" id="908946"/>
    <lineage>
        <taxon>Bacteria</taxon>
        <taxon>Pseudomonadati</taxon>
        <taxon>Pseudomonadota</taxon>
        <taxon>Alphaproteobacteria</taxon>
        <taxon>Hyphomicrobiales</taxon>
        <taxon>Rhizobiaceae</taxon>
        <taxon>Rhizobium/Agrobacterium group</taxon>
        <taxon>Rhizobium</taxon>
    </lineage>
</organism>
<dbReference type="PANTHER" id="PTHR36302">
    <property type="entry name" value="BLR7088 PROTEIN"/>
    <property type="match status" value="1"/>
</dbReference>
<dbReference type="PANTHER" id="PTHR36302:SF1">
    <property type="entry name" value="COPPER CHAPERONE PCU(A)C"/>
    <property type="match status" value="1"/>
</dbReference>
<sequence>MIQNLFRLLAILVSIVLAGAAHAHGFQVGELKIGHPHARAMLPGAKVGGGYLTITNNGSADRLLSVKADRAASAQLHEMKMDGGIMVMRELKDGIAVPANATVELKPGGYHVMFMNVSQPFQEGEMIKATLTFEKAGTVEVEFVVGPAAGGAAEMKHDDHAAHAEGGK</sequence>
<accession>A0A285UU16</accession>
<dbReference type="Proteomes" id="UP000219167">
    <property type="component" value="Unassembled WGS sequence"/>
</dbReference>
<dbReference type="InterPro" id="IPR007410">
    <property type="entry name" value="LpqE-like"/>
</dbReference>
<dbReference type="InterPro" id="IPR036182">
    <property type="entry name" value="PCuAC_sf"/>
</dbReference>
<protein>
    <recommendedName>
        <fullName evidence="4">Copper(I)-binding protein</fullName>
    </recommendedName>
</protein>
<dbReference type="RefSeq" id="WP_097141848.1">
    <property type="nucleotide sequence ID" value="NZ_OBQD01000014.1"/>
</dbReference>